<organism evidence="9 10">
    <name type="scientific">Micrococcus terreus</name>
    <dbReference type="NCBI Taxonomy" id="574650"/>
    <lineage>
        <taxon>Bacteria</taxon>
        <taxon>Bacillati</taxon>
        <taxon>Actinomycetota</taxon>
        <taxon>Actinomycetes</taxon>
        <taxon>Micrococcales</taxon>
        <taxon>Micrococcaceae</taxon>
        <taxon>Micrococcus</taxon>
    </lineage>
</organism>
<protein>
    <submittedName>
        <fullName evidence="9">FtsX-like permease family protein</fullName>
    </submittedName>
</protein>
<comment type="subcellular location">
    <subcellularLocation>
        <location evidence="1">Cell membrane</location>
        <topology evidence="1">Multi-pass membrane protein</topology>
    </subcellularLocation>
</comment>
<keyword evidence="4 7" id="KW-1133">Transmembrane helix</keyword>
<dbReference type="STRING" id="574650.SAMN04487966_103224"/>
<evidence type="ECO:0000256" key="2">
    <source>
        <dbReference type="ARBA" id="ARBA00022475"/>
    </source>
</evidence>
<evidence type="ECO:0000256" key="7">
    <source>
        <dbReference type="SAM" id="Phobius"/>
    </source>
</evidence>
<feature type="transmembrane region" description="Helical" evidence="7">
    <location>
        <begin position="12"/>
        <end position="35"/>
    </location>
</feature>
<dbReference type="PANTHER" id="PTHR30572">
    <property type="entry name" value="MEMBRANE COMPONENT OF TRANSPORTER-RELATED"/>
    <property type="match status" value="1"/>
</dbReference>
<feature type="transmembrane region" description="Helical" evidence="7">
    <location>
        <begin position="56"/>
        <end position="85"/>
    </location>
</feature>
<evidence type="ECO:0000256" key="4">
    <source>
        <dbReference type="ARBA" id="ARBA00022989"/>
    </source>
</evidence>
<dbReference type="InterPro" id="IPR050250">
    <property type="entry name" value="Macrolide_Exporter_MacB"/>
</dbReference>
<name>A0A1I7MJP4_9MICC</name>
<dbReference type="GO" id="GO:0022857">
    <property type="term" value="F:transmembrane transporter activity"/>
    <property type="evidence" value="ECO:0007669"/>
    <property type="project" value="TreeGrafter"/>
</dbReference>
<proteinExistence type="inferred from homology"/>
<dbReference type="AlphaFoldDB" id="A0A1I7MJP4"/>
<evidence type="ECO:0000256" key="5">
    <source>
        <dbReference type="ARBA" id="ARBA00023136"/>
    </source>
</evidence>
<feature type="transmembrane region" description="Helical" evidence="7">
    <location>
        <begin position="105"/>
        <end position="126"/>
    </location>
</feature>
<keyword evidence="3 7" id="KW-0812">Transmembrane</keyword>
<accession>A0A1I7MJP4</accession>
<evidence type="ECO:0000256" key="6">
    <source>
        <dbReference type="ARBA" id="ARBA00038076"/>
    </source>
</evidence>
<evidence type="ECO:0000313" key="9">
    <source>
        <dbReference type="EMBL" id="SFV22141.1"/>
    </source>
</evidence>
<dbReference type="PANTHER" id="PTHR30572:SF4">
    <property type="entry name" value="ABC TRANSPORTER PERMEASE YTRF"/>
    <property type="match status" value="1"/>
</dbReference>
<sequence length="139" mass="14552">MQDNLATLQTVFVGVAITSLAVSALGLLNIGLASLAERARELVIRRALGARRIHTFVQVIGSSLILAVWVAAVATAICLAAIYWGVPHWLPEHSPVTAPSVPWEALVVGLAASAATAVLGSVFPAWKATRLPVADALRQ</sequence>
<dbReference type="Proteomes" id="UP000198881">
    <property type="component" value="Unassembled WGS sequence"/>
</dbReference>
<keyword evidence="2" id="KW-1003">Cell membrane</keyword>
<dbReference type="GO" id="GO:0005886">
    <property type="term" value="C:plasma membrane"/>
    <property type="evidence" value="ECO:0007669"/>
    <property type="project" value="UniProtKB-SubCell"/>
</dbReference>
<evidence type="ECO:0000256" key="3">
    <source>
        <dbReference type="ARBA" id="ARBA00022692"/>
    </source>
</evidence>
<dbReference type="InterPro" id="IPR003838">
    <property type="entry name" value="ABC3_permease_C"/>
</dbReference>
<evidence type="ECO:0000256" key="1">
    <source>
        <dbReference type="ARBA" id="ARBA00004651"/>
    </source>
</evidence>
<feature type="domain" description="ABC3 transporter permease C-terminal" evidence="8">
    <location>
        <begin position="15"/>
        <end position="132"/>
    </location>
</feature>
<dbReference type="Pfam" id="PF02687">
    <property type="entry name" value="FtsX"/>
    <property type="match status" value="1"/>
</dbReference>
<keyword evidence="5 7" id="KW-0472">Membrane</keyword>
<evidence type="ECO:0000259" key="8">
    <source>
        <dbReference type="Pfam" id="PF02687"/>
    </source>
</evidence>
<dbReference type="RefSeq" id="WP_177227849.1">
    <property type="nucleotide sequence ID" value="NZ_FPCG01000003.1"/>
</dbReference>
<evidence type="ECO:0000313" key="10">
    <source>
        <dbReference type="Proteomes" id="UP000198881"/>
    </source>
</evidence>
<comment type="similarity">
    <text evidence="6">Belongs to the ABC-4 integral membrane protein family.</text>
</comment>
<keyword evidence="10" id="KW-1185">Reference proteome</keyword>
<gene>
    <name evidence="9" type="ORF">SAMN04487966_103224</name>
</gene>
<reference evidence="9 10" key="1">
    <citation type="submission" date="2016-10" db="EMBL/GenBank/DDBJ databases">
        <authorList>
            <person name="de Groot N.N."/>
        </authorList>
    </citation>
    <scope>NUCLEOTIDE SEQUENCE [LARGE SCALE GENOMIC DNA]</scope>
    <source>
        <strain evidence="9 10">CGMCC 1.7054</strain>
    </source>
</reference>
<dbReference type="EMBL" id="FPCG01000003">
    <property type="protein sequence ID" value="SFV22141.1"/>
    <property type="molecule type" value="Genomic_DNA"/>
</dbReference>